<accession>A0A1H3HWC0</accession>
<dbReference type="AlphaFoldDB" id="A0A1H3HWC0"/>
<dbReference type="Proteomes" id="UP000198672">
    <property type="component" value="Unassembled WGS sequence"/>
</dbReference>
<dbReference type="STRING" id="61595.SAMN05421644_13723"/>
<proteinExistence type="predicted"/>
<name>A0A1H3HWC0_ALLWA</name>
<evidence type="ECO:0000256" key="1">
    <source>
        <dbReference type="SAM" id="MobiDB-lite"/>
    </source>
</evidence>
<feature type="compositionally biased region" description="Acidic residues" evidence="1">
    <location>
        <begin position="209"/>
        <end position="219"/>
    </location>
</feature>
<gene>
    <name evidence="2" type="ORF">SAMN05421644_13723</name>
</gene>
<feature type="compositionally biased region" description="Polar residues" evidence="1">
    <location>
        <begin position="153"/>
        <end position="162"/>
    </location>
</feature>
<feature type="region of interest" description="Disordered" evidence="1">
    <location>
        <begin position="142"/>
        <end position="226"/>
    </location>
</feature>
<feature type="region of interest" description="Disordered" evidence="1">
    <location>
        <begin position="339"/>
        <end position="358"/>
    </location>
</feature>
<dbReference type="EMBL" id="FNOW01000037">
    <property type="protein sequence ID" value="SDY19682.1"/>
    <property type="molecule type" value="Genomic_DNA"/>
</dbReference>
<feature type="region of interest" description="Disordered" evidence="1">
    <location>
        <begin position="314"/>
        <end position="333"/>
    </location>
</feature>
<organism evidence="2 3">
    <name type="scientific">Allochromatium warmingii</name>
    <name type="common">Chromatium warmingii</name>
    <dbReference type="NCBI Taxonomy" id="61595"/>
    <lineage>
        <taxon>Bacteria</taxon>
        <taxon>Pseudomonadati</taxon>
        <taxon>Pseudomonadota</taxon>
        <taxon>Gammaproteobacteria</taxon>
        <taxon>Chromatiales</taxon>
        <taxon>Chromatiaceae</taxon>
        <taxon>Allochromatium</taxon>
    </lineage>
</organism>
<sequence length="446" mass="47728">MKTKPSYFYPTATAPALLSVCGDVPINEAVSEAANMVGAALDTLKALVNSLPAHPGGHNAQCAIYTLETAAGILTAVQAGLADSTSDAAIAPLSVSIPEPLPAAPAALEFEPEPELESEPEIHTEPDDMASDMTADVAGAEELASEPELESAFTSEPESATAENDAEVAYESAAQTEDKDKDEAEAEAECDAKASESESEIESLFSAEPDFEPESEPEFEPVATADTKADEISELEAVLLAKSQTIDDFEEDEMDMDFNIPPTPAPAVKTAPAAASAPTAIEEDTESNEHPWSVIAEMDPNELAKLDVNVEQMQTQTETAASVSPWEDDEADTATAQIPAAATSSTVEPDSGFSSLDDAAQHDPLGLCPICGRNDGYLNISKNHFAVCNKHRVFWHVGTALFDSWQHENETIWQRNKEKLKGYKQVEPIYARHLAQEGEWPRPRAA</sequence>
<keyword evidence="3" id="KW-1185">Reference proteome</keyword>
<feature type="region of interest" description="Disordered" evidence="1">
    <location>
        <begin position="109"/>
        <end position="129"/>
    </location>
</feature>
<dbReference type="RefSeq" id="WP_091334587.1">
    <property type="nucleotide sequence ID" value="NZ_FNOW01000037.1"/>
</dbReference>
<evidence type="ECO:0000313" key="2">
    <source>
        <dbReference type="EMBL" id="SDY19682.1"/>
    </source>
</evidence>
<dbReference type="OrthoDB" id="9554266at2"/>
<evidence type="ECO:0000313" key="3">
    <source>
        <dbReference type="Proteomes" id="UP000198672"/>
    </source>
</evidence>
<protein>
    <submittedName>
        <fullName evidence="2">Uncharacterized protein</fullName>
    </submittedName>
</protein>
<reference evidence="3" key="1">
    <citation type="submission" date="2016-10" db="EMBL/GenBank/DDBJ databases">
        <authorList>
            <person name="Varghese N."/>
            <person name="Submissions S."/>
        </authorList>
    </citation>
    <scope>NUCLEOTIDE SEQUENCE [LARGE SCALE GENOMIC DNA]</scope>
    <source>
        <strain evidence="3">DSM 173</strain>
    </source>
</reference>
<feature type="compositionally biased region" description="Acidic residues" evidence="1">
    <location>
        <begin position="110"/>
        <end position="119"/>
    </location>
</feature>